<keyword evidence="4" id="KW-1185">Reference proteome</keyword>
<dbReference type="Pfam" id="PF07811">
    <property type="entry name" value="TadE"/>
    <property type="match status" value="1"/>
</dbReference>
<keyword evidence="1" id="KW-0472">Membrane</keyword>
<dbReference type="RefSeq" id="WP_126149028.1">
    <property type="nucleotide sequence ID" value="NZ_JBHTMH010000004.1"/>
</dbReference>
<evidence type="ECO:0000313" key="3">
    <source>
        <dbReference type="EMBL" id="VDS03413.1"/>
    </source>
</evidence>
<name>A0A447I7N1_9HYPH</name>
<organism evidence="3 4">
    <name type="scientific">Devosia equisanguinis</name>
    <dbReference type="NCBI Taxonomy" id="2490941"/>
    <lineage>
        <taxon>Bacteria</taxon>
        <taxon>Pseudomonadati</taxon>
        <taxon>Pseudomonadota</taxon>
        <taxon>Alphaproteobacteria</taxon>
        <taxon>Hyphomicrobiales</taxon>
        <taxon>Devosiaceae</taxon>
        <taxon>Devosia</taxon>
    </lineage>
</organism>
<protein>
    <submittedName>
        <fullName evidence="3">TadE-like protein</fullName>
    </submittedName>
</protein>
<dbReference type="EMBL" id="UZWD01000008">
    <property type="protein sequence ID" value="VDS03413.1"/>
    <property type="molecule type" value="Genomic_DNA"/>
</dbReference>
<sequence>MKGFRCQLRRFLRRDNGVSAIEFALVAPILLMLLAAVVDFGALIYVRSQLETAMSTATGYALAHGQEVTAQTAPGLTLSVARILAGQAGDASSVNISINGGPRTSGAAGGLQQSGTAALAGLCYCPSPANGAISWGNARSCGSACPAGGSAGKYMTLTAMAPYTPLFFSYGLSDGGQIVVTATAALQ</sequence>
<dbReference type="OrthoDB" id="7349713at2"/>
<feature type="transmembrane region" description="Helical" evidence="1">
    <location>
        <begin position="21"/>
        <end position="46"/>
    </location>
</feature>
<proteinExistence type="predicted"/>
<dbReference type="InterPro" id="IPR012495">
    <property type="entry name" value="TadE-like_dom"/>
</dbReference>
<reference evidence="3 4" key="1">
    <citation type="submission" date="2018-12" db="EMBL/GenBank/DDBJ databases">
        <authorList>
            <person name="Criscuolo A."/>
        </authorList>
    </citation>
    <scope>NUCLEOTIDE SEQUENCE [LARGE SCALE GENOMIC DNA]</scope>
    <source>
        <strain evidence="3">ACIP1116281</strain>
    </source>
</reference>
<evidence type="ECO:0000259" key="2">
    <source>
        <dbReference type="Pfam" id="PF07811"/>
    </source>
</evidence>
<keyword evidence="1" id="KW-1133">Transmembrane helix</keyword>
<evidence type="ECO:0000256" key="1">
    <source>
        <dbReference type="SAM" id="Phobius"/>
    </source>
</evidence>
<feature type="domain" description="TadE-like" evidence="2">
    <location>
        <begin position="17"/>
        <end position="57"/>
    </location>
</feature>
<dbReference type="AlphaFoldDB" id="A0A447I7N1"/>
<accession>A0A447I7N1</accession>
<gene>
    <name evidence="3" type="ORF">DEVEQU_00536</name>
</gene>
<evidence type="ECO:0000313" key="4">
    <source>
        <dbReference type="Proteomes" id="UP000268844"/>
    </source>
</evidence>
<keyword evidence="1" id="KW-0812">Transmembrane</keyword>
<dbReference type="Proteomes" id="UP000268844">
    <property type="component" value="Unassembled WGS sequence"/>
</dbReference>